<accession>A0A126T4C0</accession>
<evidence type="ECO:0000313" key="2">
    <source>
        <dbReference type="EMBL" id="AMK76941.1"/>
    </source>
</evidence>
<sequence length="70" mass="7753">MTAVTVSADKKLPKAVPENSMIQKAKWQGQASNAKDAKNQPVKRLPGDRDWSEYGCVKEVSQDVLSHLDK</sequence>
<dbReference type="EMBL" id="CP014476">
    <property type="protein sequence ID" value="AMK76941.1"/>
    <property type="molecule type" value="Genomic_DNA"/>
</dbReference>
<feature type="region of interest" description="Disordered" evidence="1">
    <location>
        <begin position="15"/>
        <end position="51"/>
    </location>
</feature>
<evidence type="ECO:0000256" key="1">
    <source>
        <dbReference type="SAM" id="MobiDB-lite"/>
    </source>
</evidence>
<proteinExistence type="predicted"/>
<dbReference type="Proteomes" id="UP000030512">
    <property type="component" value="Chromosome"/>
</dbReference>
<reference evidence="2 3" key="1">
    <citation type="journal article" date="2015" name="Environ. Microbiol.">
        <title>Methane oxidation coupled to nitrate reduction under hypoxia by the Gammaproteobacterium Methylomonas denitrificans, sp. nov. type strain FJG1.</title>
        <authorList>
            <person name="Kits K.D."/>
            <person name="Klotz M.G."/>
            <person name="Stein L.Y."/>
        </authorList>
    </citation>
    <scope>NUCLEOTIDE SEQUENCE [LARGE SCALE GENOMIC DNA]</scope>
    <source>
        <strain evidence="2 3">FJG1</strain>
    </source>
</reference>
<name>A0A126T4C0_9GAMM</name>
<protein>
    <submittedName>
        <fullName evidence="2">Uncharacterized protein</fullName>
    </submittedName>
</protein>
<evidence type="ECO:0000313" key="3">
    <source>
        <dbReference type="Proteomes" id="UP000030512"/>
    </source>
</evidence>
<organism evidence="2 3">
    <name type="scientific">Methylomonas denitrificans</name>
    <dbReference type="NCBI Taxonomy" id="1538553"/>
    <lineage>
        <taxon>Bacteria</taxon>
        <taxon>Pseudomonadati</taxon>
        <taxon>Pseudomonadota</taxon>
        <taxon>Gammaproteobacteria</taxon>
        <taxon>Methylococcales</taxon>
        <taxon>Methylococcaceae</taxon>
        <taxon>Methylomonas</taxon>
    </lineage>
</organism>
<dbReference type="AlphaFoldDB" id="A0A126T4C0"/>
<dbReference type="KEGG" id="mdn:JT25_010655"/>
<gene>
    <name evidence="2" type="ORF">JT25_010655</name>
</gene>
<keyword evidence="3" id="KW-1185">Reference proteome</keyword>